<keyword evidence="19" id="KW-1185">Reference proteome</keyword>
<dbReference type="PROSITE" id="PS51194">
    <property type="entry name" value="HELICASE_CTER"/>
    <property type="match status" value="1"/>
</dbReference>
<feature type="domain" description="Helicase ATP-binding" evidence="16">
    <location>
        <begin position="274"/>
        <end position="435"/>
    </location>
</feature>
<evidence type="ECO:0000256" key="13">
    <source>
        <dbReference type="ARBA" id="ARBA00034808"/>
    </source>
</evidence>
<dbReference type="InterPro" id="IPR012340">
    <property type="entry name" value="NA-bd_OB-fold"/>
</dbReference>
<dbReference type="GO" id="GO:0016787">
    <property type="term" value="F:hydrolase activity"/>
    <property type="evidence" value="ECO:0007669"/>
    <property type="project" value="UniProtKB-KW"/>
</dbReference>
<dbReference type="EC" id="5.6.2.4" evidence="13 15"/>
<dbReference type="InterPro" id="IPR033454">
    <property type="entry name" value="RecG_wedge"/>
</dbReference>
<organism evidence="18 19">
    <name type="scientific">Gemelliphila palaticanis</name>
    <dbReference type="NCBI Taxonomy" id="81950"/>
    <lineage>
        <taxon>Bacteria</taxon>
        <taxon>Bacillati</taxon>
        <taxon>Bacillota</taxon>
        <taxon>Bacilli</taxon>
        <taxon>Bacillales</taxon>
        <taxon>Gemellaceae</taxon>
        <taxon>Gemelliphila</taxon>
    </lineage>
</organism>
<reference evidence="18 19" key="1">
    <citation type="submission" date="2020-07" db="EMBL/GenBank/DDBJ databases">
        <title>MOT database genomes.</title>
        <authorList>
            <person name="Joseph S."/>
            <person name="Aduse-Opoku J."/>
            <person name="Hashim A."/>
            <person name="Wade W."/>
            <person name="Curtis M."/>
        </authorList>
    </citation>
    <scope>NUCLEOTIDE SEQUENCE [LARGE SCALE GENOMIC DNA]</scope>
    <source>
        <strain evidence="18 19">CIP 106318</strain>
    </source>
</reference>
<comment type="function">
    <text evidence="15">Plays a critical role in recombination and DNA repair. Helps process Holliday junction intermediates to mature products by catalyzing branch migration. Has replication fork regression activity, unwinds stalled or blocked replication forks to make a HJ that can be resolved. Has a DNA unwinding activity characteristic of a DNA helicase with 3'-5' polarity.</text>
</comment>
<keyword evidence="6 15" id="KW-0347">Helicase</keyword>
<dbReference type="PANTHER" id="PTHR47964:SF1">
    <property type="entry name" value="ATP-DEPENDENT DNA HELICASE HOMOLOG RECG, CHLOROPLASTIC"/>
    <property type="match status" value="1"/>
</dbReference>
<comment type="caution">
    <text evidence="18">The sequence shown here is derived from an EMBL/GenBank/DDBJ whole genome shotgun (WGS) entry which is preliminary data.</text>
</comment>
<keyword evidence="7 15" id="KW-0067">ATP-binding</keyword>
<dbReference type="Gene3D" id="2.40.50.140">
    <property type="entry name" value="Nucleic acid-binding proteins"/>
    <property type="match status" value="1"/>
</dbReference>
<dbReference type="EMBL" id="JACBYF010000018">
    <property type="protein sequence ID" value="NYS47925.1"/>
    <property type="molecule type" value="Genomic_DNA"/>
</dbReference>
<comment type="catalytic activity">
    <reaction evidence="12 15">
        <text>Couples ATP hydrolysis with the unwinding of duplex DNA by translocating in the 3'-5' direction.</text>
        <dbReference type="EC" id="5.6.2.4"/>
    </reaction>
</comment>
<dbReference type="Pfam" id="PF19833">
    <property type="entry name" value="RecG_dom3_C"/>
    <property type="match status" value="1"/>
</dbReference>
<gene>
    <name evidence="18" type="primary">recG</name>
    <name evidence="18" type="ORF">HZY85_07050</name>
</gene>
<evidence type="ECO:0000256" key="8">
    <source>
        <dbReference type="ARBA" id="ARBA00023125"/>
    </source>
</evidence>
<dbReference type="PANTHER" id="PTHR47964">
    <property type="entry name" value="ATP-DEPENDENT DNA HELICASE HOMOLOG RECG, CHLOROPLASTIC"/>
    <property type="match status" value="1"/>
</dbReference>
<dbReference type="NCBIfam" id="NF008165">
    <property type="entry name" value="PRK10917.1-3"/>
    <property type="match status" value="1"/>
</dbReference>
<evidence type="ECO:0000259" key="16">
    <source>
        <dbReference type="PROSITE" id="PS51192"/>
    </source>
</evidence>
<keyword evidence="5 15" id="KW-0378">Hydrolase</keyword>
<dbReference type="SUPFAM" id="SSF52540">
    <property type="entry name" value="P-loop containing nucleoside triphosphate hydrolases"/>
    <property type="match status" value="2"/>
</dbReference>
<evidence type="ECO:0000256" key="7">
    <source>
        <dbReference type="ARBA" id="ARBA00022840"/>
    </source>
</evidence>
<feature type="domain" description="Helicase C-terminal" evidence="17">
    <location>
        <begin position="458"/>
        <end position="615"/>
    </location>
</feature>
<dbReference type="Pfam" id="PF00271">
    <property type="entry name" value="Helicase_C"/>
    <property type="match status" value="1"/>
</dbReference>
<evidence type="ECO:0000256" key="2">
    <source>
        <dbReference type="ARBA" id="ARBA00017846"/>
    </source>
</evidence>
<dbReference type="InterPro" id="IPR045562">
    <property type="entry name" value="RecG_dom3_C"/>
</dbReference>
<keyword evidence="8" id="KW-0238">DNA-binding</keyword>
<dbReference type="CDD" id="cd17992">
    <property type="entry name" value="DEXHc_RecG"/>
    <property type="match status" value="1"/>
</dbReference>
<dbReference type="InterPro" id="IPR011545">
    <property type="entry name" value="DEAD/DEAH_box_helicase_dom"/>
</dbReference>
<evidence type="ECO:0000256" key="4">
    <source>
        <dbReference type="ARBA" id="ARBA00022763"/>
    </source>
</evidence>
<evidence type="ECO:0000256" key="9">
    <source>
        <dbReference type="ARBA" id="ARBA00023172"/>
    </source>
</evidence>
<evidence type="ECO:0000256" key="11">
    <source>
        <dbReference type="ARBA" id="ARBA00023235"/>
    </source>
</evidence>
<keyword evidence="11" id="KW-0413">Isomerase</keyword>
<protein>
    <recommendedName>
        <fullName evidence="2 15">ATP-dependent DNA helicase RecG</fullName>
        <ecNumber evidence="13 15">5.6.2.4</ecNumber>
    </recommendedName>
</protein>
<evidence type="ECO:0000313" key="18">
    <source>
        <dbReference type="EMBL" id="NYS47925.1"/>
    </source>
</evidence>
<dbReference type="InterPro" id="IPR014001">
    <property type="entry name" value="Helicase_ATP-bd"/>
</dbReference>
<evidence type="ECO:0000256" key="14">
    <source>
        <dbReference type="ARBA" id="ARBA00048988"/>
    </source>
</evidence>
<keyword evidence="10 15" id="KW-0234">DNA repair</keyword>
<evidence type="ECO:0000256" key="3">
    <source>
        <dbReference type="ARBA" id="ARBA00022741"/>
    </source>
</evidence>
<keyword evidence="9 15" id="KW-0233">DNA recombination</keyword>
<dbReference type="SUPFAM" id="SSF50249">
    <property type="entry name" value="Nucleic acid-binding proteins"/>
    <property type="match status" value="1"/>
</dbReference>
<sequence>MTNILEKPIEIIKGIGPKTLEQLNSLKIYTLKDIIFNIPIRIASSSELTSTLSDNEKVITTGIVATKIATQFYGRKLNKSFFNLQTNIGIIKVTFFNQLYLKKTIIEGQEVVVKGVYKKANNSITASNITLKKDDLSTNSSENKVEIFYPLRKGITANKYSKIVFAAMQLFINDKEFIDLVPKNFKGIWDLKKILYTLHFPENVVSFEKAKKMFAFHELLDYQLRLQLQNLQNKIKNESYNLKIKSEYICEFKKTLHFELTKAQNRVIEEIVSDLNSSYKMDRLLQGDVGSGKTVVAAALIYGVVKSGYQAAIMAPTEILSNQHFETFFDFFKNLDISIGLLTSNTPKKEKDKILSLLKSGELDLIVGTHSLIQEDVEFKNLKFAITDEQHRFGVNQRKSLGDKGEYVHNLMMTATPIPRSLAITLITDIKVSTIDELPAGRKKVHTYKATNKQFNKVINQITMELKKGRQGYVVCPLIEESEKLDLKNVEETYENIKNNLSSEYSVAILHGKMKPKEKDEIINKYLNNEINIIISTTVIEVGVNVPNATFMIIVDAHRFGLATLHQLRGRVGRSSHESFCILITDSKSERIDIMCLENDGFKISEFDLKNRGPGDFFGTKQSGLPSFKVADLINDTDLMYLAKQLAYKLIDVTDDKQKLMNYLGLNNIVY</sequence>
<dbReference type="SMART" id="SM00487">
    <property type="entry name" value="DEXDc"/>
    <property type="match status" value="1"/>
</dbReference>
<dbReference type="Proteomes" id="UP000531840">
    <property type="component" value="Unassembled WGS sequence"/>
</dbReference>
<keyword evidence="4 15" id="KW-0227">DNA damage</keyword>
<dbReference type="NCBIfam" id="TIGR00643">
    <property type="entry name" value="recG"/>
    <property type="match status" value="1"/>
</dbReference>
<accession>A0ABX2T049</accession>
<proteinExistence type="inferred from homology"/>
<evidence type="ECO:0000256" key="1">
    <source>
        <dbReference type="ARBA" id="ARBA00007504"/>
    </source>
</evidence>
<comment type="catalytic activity">
    <reaction evidence="14 15">
        <text>ATP + H2O = ADP + phosphate + H(+)</text>
        <dbReference type="Rhea" id="RHEA:13065"/>
        <dbReference type="ChEBI" id="CHEBI:15377"/>
        <dbReference type="ChEBI" id="CHEBI:15378"/>
        <dbReference type="ChEBI" id="CHEBI:30616"/>
        <dbReference type="ChEBI" id="CHEBI:43474"/>
        <dbReference type="ChEBI" id="CHEBI:456216"/>
        <dbReference type="EC" id="5.6.2.4"/>
    </reaction>
</comment>
<dbReference type="SMART" id="SM00490">
    <property type="entry name" value="HELICc"/>
    <property type="match status" value="1"/>
</dbReference>
<evidence type="ECO:0000256" key="6">
    <source>
        <dbReference type="ARBA" id="ARBA00022806"/>
    </source>
</evidence>
<dbReference type="Pfam" id="PF17191">
    <property type="entry name" value="RecG_wedge"/>
    <property type="match status" value="1"/>
</dbReference>
<dbReference type="InterPro" id="IPR027417">
    <property type="entry name" value="P-loop_NTPase"/>
</dbReference>
<dbReference type="GO" id="GO:0003678">
    <property type="term" value="F:DNA helicase activity"/>
    <property type="evidence" value="ECO:0007669"/>
    <property type="project" value="UniProtKB-EC"/>
</dbReference>
<dbReference type="InterPro" id="IPR047112">
    <property type="entry name" value="RecG/Mfd"/>
</dbReference>
<name>A0ABX2T049_9BACL</name>
<dbReference type="PROSITE" id="PS51192">
    <property type="entry name" value="HELICASE_ATP_BIND_1"/>
    <property type="match status" value="1"/>
</dbReference>
<evidence type="ECO:0000313" key="19">
    <source>
        <dbReference type="Proteomes" id="UP000531840"/>
    </source>
</evidence>
<evidence type="ECO:0000256" key="10">
    <source>
        <dbReference type="ARBA" id="ARBA00023204"/>
    </source>
</evidence>
<dbReference type="InterPro" id="IPR001650">
    <property type="entry name" value="Helicase_C-like"/>
</dbReference>
<comment type="similarity">
    <text evidence="1 15">Belongs to the helicase family. RecG subfamily.</text>
</comment>
<dbReference type="Gene3D" id="3.40.50.300">
    <property type="entry name" value="P-loop containing nucleotide triphosphate hydrolases"/>
    <property type="match status" value="2"/>
</dbReference>
<dbReference type="InterPro" id="IPR004609">
    <property type="entry name" value="ATP-dep_DNA_helicase_RecG"/>
</dbReference>
<evidence type="ECO:0000256" key="5">
    <source>
        <dbReference type="ARBA" id="ARBA00022801"/>
    </source>
</evidence>
<dbReference type="Pfam" id="PF00270">
    <property type="entry name" value="DEAD"/>
    <property type="match status" value="1"/>
</dbReference>
<keyword evidence="3 15" id="KW-0547">Nucleotide-binding</keyword>
<dbReference type="RefSeq" id="WP_179941708.1">
    <property type="nucleotide sequence ID" value="NZ_JACBYF010000018.1"/>
</dbReference>
<evidence type="ECO:0000259" key="17">
    <source>
        <dbReference type="PROSITE" id="PS51194"/>
    </source>
</evidence>
<evidence type="ECO:0000256" key="15">
    <source>
        <dbReference type="RuleBase" id="RU363016"/>
    </source>
</evidence>
<evidence type="ECO:0000256" key="12">
    <source>
        <dbReference type="ARBA" id="ARBA00034617"/>
    </source>
</evidence>
<dbReference type="NCBIfam" id="NF008168">
    <property type="entry name" value="PRK10917.2-2"/>
    <property type="match status" value="1"/>
</dbReference>